<dbReference type="EMBL" id="JAANIT010000018">
    <property type="protein sequence ID" value="KAG1553838.1"/>
    <property type="molecule type" value="Genomic_DNA"/>
</dbReference>
<gene>
    <name evidence="10" type="ORF">G6F51_000346</name>
</gene>
<dbReference type="InterPro" id="IPR020590">
    <property type="entry name" value="Guanylate_kinase_CS"/>
</dbReference>
<keyword evidence="5" id="KW-0547">Nucleotide-binding</keyword>
<evidence type="ECO:0000313" key="10">
    <source>
        <dbReference type="EMBL" id="KAG1553838.1"/>
    </source>
</evidence>
<dbReference type="OrthoDB" id="6334211at2759"/>
<dbReference type="PANTHER" id="PTHR23117">
    <property type="entry name" value="GUANYLATE KINASE-RELATED"/>
    <property type="match status" value="1"/>
</dbReference>
<proteinExistence type="inferred from homology"/>
<protein>
    <recommendedName>
        <fullName evidence="3">Guanylate kinase</fullName>
        <ecNumber evidence="2">2.7.4.8</ecNumber>
    </recommendedName>
    <alternativeName>
        <fullName evidence="8">GMP kinase</fullName>
    </alternativeName>
</protein>
<dbReference type="NCBIfam" id="TIGR03263">
    <property type="entry name" value="guanyl_kin"/>
    <property type="match status" value="1"/>
</dbReference>
<evidence type="ECO:0000256" key="8">
    <source>
        <dbReference type="ARBA" id="ARBA00030128"/>
    </source>
</evidence>
<evidence type="ECO:0000256" key="2">
    <source>
        <dbReference type="ARBA" id="ARBA00012961"/>
    </source>
</evidence>
<keyword evidence="4" id="KW-0808">Transferase</keyword>
<feature type="domain" description="Guanylate kinase-like" evidence="9">
    <location>
        <begin position="5"/>
        <end position="187"/>
    </location>
</feature>
<dbReference type="FunFam" id="3.30.63.10:FF:000002">
    <property type="entry name" value="Guanylate kinase 1"/>
    <property type="match status" value="1"/>
</dbReference>
<evidence type="ECO:0000256" key="6">
    <source>
        <dbReference type="ARBA" id="ARBA00022777"/>
    </source>
</evidence>
<accession>A0A9P6YPB7</accession>
<dbReference type="PROSITE" id="PS00856">
    <property type="entry name" value="GUANYLATE_KINASE_1"/>
    <property type="match status" value="1"/>
</dbReference>
<dbReference type="GO" id="GO:0005524">
    <property type="term" value="F:ATP binding"/>
    <property type="evidence" value="ECO:0007669"/>
    <property type="project" value="UniProtKB-KW"/>
</dbReference>
<comment type="caution">
    <text evidence="10">The sequence shown here is derived from an EMBL/GenBank/DDBJ whole genome shotgun (WGS) entry which is preliminary data.</text>
</comment>
<dbReference type="SUPFAM" id="SSF52540">
    <property type="entry name" value="P-loop containing nucleoside triphosphate hydrolases"/>
    <property type="match status" value="1"/>
</dbReference>
<dbReference type="EC" id="2.7.4.8" evidence="2"/>
<dbReference type="InterPro" id="IPR008144">
    <property type="entry name" value="Guanylate_kin-like_dom"/>
</dbReference>
<name>A0A9P6YPB7_RHIOR</name>
<dbReference type="Pfam" id="PF00625">
    <property type="entry name" value="Guanylate_kin"/>
    <property type="match status" value="1"/>
</dbReference>
<dbReference type="SMART" id="SM00072">
    <property type="entry name" value="GuKc"/>
    <property type="match status" value="1"/>
</dbReference>
<dbReference type="InterPro" id="IPR027417">
    <property type="entry name" value="P-loop_NTPase"/>
</dbReference>
<dbReference type="OMA" id="EWAVVHG"/>
<evidence type="ECO:0000256" key="4">
    <source>
        <dbReference type="ARBA" id="ARBA00022679"/>
    </source>
</evidence>
<dbReference type="CDD" id="cd00071">
    <property type="entry name" value="GMPK"/>
    <property type="match status" value="1"/>
</dbReference>
<dbReference type="Gene3D" id="3.40.50.300">
    <property type="entry name" value="P-loop containing nucleotide triphosphate hydrolases"/>
    <property type="match status" value="1"/>
</dbReference>
<keyword evidence="7" id="KW-0067">ATP-binding</keyword>
<evidence type="ECO:0000256" key="1">
    <source>
        <dbReference type="ARBA" id="ARBA00005790"/>
    </source>
</evidence>
<dbReference type="InterPro" id="IPR008145">
    <property type="entry name" value="GK/Ca_channel_bsu"/>
</dbReference>
<dbReference type="Proteomes" id="UP000717996">
    <property type="component" value="Unassembled WGS sequence"/>
</dbReference>
<dbReference type="GO" id="GO:0005829">
    <property type="term" value="C:cytosol"/>
    <property type="evidence" value="ECO:0007669"/>
    <property type="project" value="TreeGrafter"/>
</dbReference>
<dbReference type="PANTHER" id="PTHR23117:SF13">
    <property type="entry name" value="GUANYLATE KINASE"/>
    <property type="match status" value="1"/>
</dbReference>
<comment type="similarity">
    <text evidence="1">Belongs to the guanylate kinase family.</text>
</comment>
<evidence type="ECO:0000313" key="11">
    <source>
        <dbReference type="Proteomes" id="UP000717996"/>
    </source>
</evidence>
<keyword evidence="6" id="KW-0418">Kinase</keyword>
<dbReference type="AlphaFoldDB" id="A0A9P6YPB7"/>
<reference evidence="10" key="1">
    <citation type="journal article" date="2020" name="Microb. Genom.">
        <title>Genetic diversity of clinical and environmental Mucorales isolates obtained from an investigation of mucormycosis cases among solid organ transplant recipients.</title>
        <authorList>
            <person name="Nguyen M.H."/>
            <person name="Kaul D."/>
            <person name="Muto C."/>
            <person name="Cheng S.J."/>
            <person name="Richter R.A."/>
            <person name="Bruno V.M."/>
            <person name="Liu G."/>
            <person name="Beyhan S."/>
            <person name="Sundermann A.J."/>
            <person name="Mounaud S."/>
            <person name="Pasculle A.W."/>
            <person name="Nierman W.C."/>
            <person name="Driscoll E."/>
            <person name="Cumbie R."/>
            <person name="Clancy C.J."/>
            <person name="Dupont C.L."/>
        </authorList>
    </citation>
    <scope>NUCLEOTIDE SEQUENCE</scope>
    <source>
        <strain evidence="10">GL16</strain>
    </source>
</reference>
<evidence type="ECO:0000259" key="9">
    <source>
        <dbReference type="PROSITE" id="PS50052"/>
    </source>
</evidence>
<sequence length="189" mass="20901">MQTAAKIFVISGPSGSGKSTLLKKLFSEYPSTFGFSISHTTRKPRPGEQDGKDYHFVEKEHMISEVEAGKFIESATFSGNMYGTSIKAVEDVVAQGKVCVLDIDMQGVKLVKNTSLNPKYIFVRPPSFEILEQRLRGRGTEKEEAVLARLSAAKEEMEYGATPGAYDHVIINDDLDIAYEALKKAIFVQ</sequence>
<dbReference type="FunFam" id="3.40.50.300:FF:000776">
    <property type="entry name" value="Guanylate kinase 2"/>
    <property type="match status" value="1"/>
</dbReference>
<organism evidence="10 11">
    <name type="scientific">Rhizopus oryzae</name>
    <name type="common">Mucormycosis agent</name>
    <name type="synonym">Rhizopus arrhizus var. delemar</name>
    <dbReference type="NCBI Taxonomy" id="64495"/>
    <lineage>
        <taxon>Eukaryota</taxon>
        <taxon>Fungi</taxon>
        <taxon>Fungi incertae sedis</taxon>
        <taxon>Mucoromycota</taxon>
        <taxon>Mucoromycotina</taxon>
        <taxon>Mucoromycetes</taxon>
        <taxon>Mucorales</taxon>
        <taxon>Mucorineae</taxon>
        <taxon>Rhizopodaceae</taxon>
        <taxon>Rhizopus</taxon>
    </lineage>
</organism>
<evidence type="ECO:0000256" key="7">
    <source>
        <dbReference type="ARBA" id="ARBA00022840"/>
    </source>
</evidence>
<dbReference type="InterPro" id="IPR017665">
    <property type="entry name" value="Guanylate_kinase"/>
</dbReference>
<evidence type="ECO:0000256" key="3">
    <source>
        <dbReference type="ARBA" id="ARBA00016296"/>
    </source>
</evidence>
<dbReference type="PROSITE" id="PS50052">
    <property type="entry name" value="GUANYLATE_KINASE_2"/>
    <property type="match status" value="1"/>
</dbReference>
<dbReference type="GO" id="GO:0004385">
    <property type="term" value="F:GMP kinase activity"/>
    <property type="evidence" value="ECO:0007669"/>
    <property type="project" value="UniProtKB-EC"/>
</dbReference>
<evidence type="ECO:0000256" key="5">
    <source>
        <dbReference type="ARBA" id="ARBA00022741"/>
    </source>
</evidence>